<dbReference type="Proteomes" id="UP000437446">
    <property type="component" value="Unassembled WGS sequence"/>
</dbReference>
<evidence type="ECO:0000313" key="2">
    <source>
        <dbReference type="EMBL" id="MTU41621.1"/>
    </source>
</evidence>
<sequence>MNGNTLYKYRSLYKEDGSLNKFTWKLLFNGEIYLSDFESLNDPCEGQIIPRYRDITKEKILKIHPWMDTMPYFNDIDWKSEEVVTRIQDILTPSIKEKLKKYGVFCVSSDCENDLLWAHYADSHKGICVGFDIDKLEKISGYKIYPVKPEQKRPEVEFSDDESHYKNFLIKMLTTKPMCWKYEKEYRMVALSPQKRNICCFGAIKEIYLGCRIEKNKNFNREDFIRRLKKVHPLCVIKEMRVNIDTLKIESHHILSK</sequence>
<evidence type="ECO:0000313" key="3">
    <source>
        <dbReference type="Proteomes" id="UP000434916"/>
    </source>
</evidence>
<gene>
    <name evidence="1" type="ORF">GMD66_16735</name>
    <name evidence="2" type="ORF">GMD82_19660</name>
</gene>
<proteinExistence type="predicted"/>
<name>A0A4Q5CA57_9BACT</name>
<comment type="caution">
    <text evidence="1">The sequence shown here is derived from an EMBL/GenBank/DDBJ whole genome shotgun (WGS) entry which is preliminary data.</text>
</comment>
<dbReference type="Pfam" id="PF11185">
    <property type="entry name" value="DUF2971"/>
    <property type="match status" value="1"/>
</dbReference>
<dbReference type="AlphaFoldDB" id="A0A4Q5CA57"/>
<accession>A0A4Q5CA57</accession>
<evidence type="ECO:0000313" key="1">
    <source>
        <dbReference type="EMBL" id="MTU30824.1"/>
    </source>
</evidence>
<protein>
    <submittedName>
        <fullName evidence="1">DUF2971 domain-containing protein</fullName>
    </submittedName>
</protein>
<organism evidence="1 4">
    <name type="scientific">Parabacteroides merdae</name>
    <dbReference type="NCBI Taxonomy" id="46503"/>
    <lineage>
        <taxon>Bacteria</taxon>
        <taxon>Pseudomonadati</taxon>
        <taxon>Bacteroidota</taxon>
        <taxon>Bacteroidia</taxon>
        <taxon>Bacteroidales</taxon>
        <taxon>Tannerellaceae</taxon>
        <taxon>Parabacteroides</taxon>
    </lineage>
</organism>
<dbReference type="RefSeq" id="WP_129943929.1">
    <property type="nucleotide sequence ID" value="NZ_JAJCQX010000011.1"/>
</dbReference>
<dbReference type="InterPro" id="IPR021352">
    <property type="entry name" value="DUF2971"/>
</dbReference>
<dbReference type="EMBL" id="WNCN01000042">
    <property type="protein sequence ID" value="MTU41621.1"/>
    <property type="molecule type" value="Genomic_DNA"/>
</dbReference>
<evidence type="ECO:0000313" key="4">
    <source>
        <dbReference type="Proteomes" id="UP000437446"/>
    </source>
</evidence>
<reference evidence="3 4" key="1">
    <citation type="journal article" date="2019" name="Nat. Med.">
        <title>A library of human gut bacterial isolates paired with longitudinal multiomics data enables mechanistic microbiome research.</title>
        <authorList>
            <person name="Poyet M."/>
            <person name="Groussin M."/>
            <person name="Gibbons S.M."/>
            <person name="Avila-Pacheco J."/>
            <person name="Jiang X."/>
            <person name="Kearney S.M."/>
            <person name="Perrotta A.R."/>
            <person name="Berdy B."/>
            <person name="Zhao S."/>
            <person name="Lieberman T.D."/>
            <person name="Swanson P.K."/>
            <person name="Smith M."/>
            <person name="Roesemann S."/>
            <person name="Alexander J.E."/>
            <person name="Rich S.A."/>
            <person name="Livny J."/>
            <person name="Vlamakis H."/>
            <person name="Clish C."/>
            <person name="Bullock K."/>
            <person name="Deik A."/>
            <person name="Scott J."/>
            <person name="Pierce K.A."/>
            <person name="Xavier R.J."/>
            <person name="Alm E.J."/>
        </authorList>
    </citation>
    <scope>NUCLEOTIDE SEQUENCE [LARGE SCALE GENOMIC DNA]</scope>
    <source>
        <strain evidence="1 4">BIOML-A25</strain>
        <strain evidence="2 3">BIOML-A29</strain>
    </source>
</reference>
<keyword evidence="3" id="KW-1185">Reference proteome</keyword>
<dbReference type="Proteomes" id="UP000434916">
    <property type="component" value="Unassembled WGS sequence"/>
</dbReference>
<dbReference type="EMBL" id="WNCR01000011">
    <property type="protein sequence ID" value="MTU30824.1"/>
    <property type="molecule type" value="Genomic_DNA"/>
</dbReference>